<dbReference type="Pfam" id="PF02569">
    <property type="entry name" value="Pantoate_ligase"/>
    <property type="match status" value="1"/>
</dbReference>
<comment type="subunit">
    <text evidence="8">Homodimer.</text>
</comment>
<dbReference type="Proteomes" id="UP001178662">
    <property type="component" value="Chromosome"/>
</dbReference>
<reference evidence="9" key="1">
    <citation type="submission" date="2023-03" db="EMBL/GenBank/DDBJ databases">
        <title>Andean soil-derived lignocellulolytic bacterial consortium as a source of novel taxa and putative plastic-active enzymes.</title>
        <authorList>
            <person name="Diaz-Garcia L."/>
            <person name="Chuvochina M."/>
            <person name="Feuerriegel G."/>
            <person name="Bunk B."/>
            <person name="Sproer C."/>
            <person name="Streit W.R."/>
            <person name="Rodriguez L.M."/>
            <person name="Overmann J."/>
            <person name="Jimenez D.J."/>
        </authorList>
    </citation>
    <scope>NUCLEOTIDE SEQUENCE</scope>
    <source>
        <strain evidence="9">MAG 2441</strain>
    </source>
</reference>
<dbReference type="PANTHER" id="PTHR21299">
    <property type="entry name" value="CYTIDYLATE KINASE/PANTOATE-BETA-ALANINE LIGASE"/>
    <property type="match status" value="1"/>
</dbReference>
<dbReference type="InterPro" id="IPR003721">
    <property type="entry name" value="Pantoate_ligase"/>
</dbReference>
<accession>A0AA95JCY7</accession>
<dbReference type="Gene3D" id="3.30.1300.10">
    <property type="entry name" value="Pantoate-beta-alanine ligase, C-terminal domain"/>
    <property type="match status" value="1"/>
</dbReference>
<dbReference type="NCBIfam" id="TIGR00018">
    <property type="entry name" value="panC"/>
    <property type="match status" value="1"/>
</dbReference>
<protein>
    <recommendedName>
        <fullName evidence="8">Pantothenate synthetase</fullName>
        <shortName evidence="8">PS</shortName>
        <ecNumber evidence="8">6.3.2.1</ecNumber>
    </recommendedName>
    <alternativeName>
        <fullName evidence="8">Pantoate--beta-alanine ligase</fullName>
    </alternativeName>
    <alternativeName>
        <fullName evidence="8">Pantoate-activating enzyme</fullName>
    </alternativeName>
</protein>
<evidence type="ECO:0000256" key="4">
    <source>
        <dbReference type="ARBA" id="ARBA00022655"/>
    </source>
</evidence>
<evidence type="ECO:0000256" key="6">
    <source>
        <dbReference type="ARBA" id="ARBA00022840"/>
    </source>
</evidence>
<evidence type="ECO:0000256" key="8">
    <source>
        <dbReference type="HAMAP-Rule" id="MF_00158"/>
    </source>
</evidence>
<feature type="binding site" evidence="8">
    <location>
        <position position="65"/>
    </location>
    <ligand>
        <name>beta-alanine</name>
        <dbReference type="ChEBI" id="CHEBI:57966"/>
    </ligand>
</feature>
<dbReference type="CDD" id="cd00560">
    <property type="entry name" value="PanC"/>
    <property type="match status" value="1"/>
</dbReference>
<dbReference type="HAMAP" id="MF_00158">
    <property type="entry name" value="PanC"/>
    <property type="match status" value="1"/>
</dbReference>
<comment type="subcellular location">
    <subcellularLocation>
        <location evidence="8">Cytoplasm</location>
    </subcellularLocation>
</comment>
<dbReference type="GO" id="GO:0015940">
    <property type="term" value="P:pantothenate biosynthetic process"/>
    <property type="evidence" value="ECO:0007669"/>
    <property type="project" value="UniProtKB-UniRule"/>
</dbReference>
<dbReference type="GO" id="GO:0005829">
    <property type="term" value="C:cytosol"/>
    <property type="evidence" value="ECO:0007669"/>
    <property type="project" value="TreeGrafter"/>
</dbReference>
<comment type="miscellaneous">
    <text evidence="8">The reaction proceeds by a bi uni uni bi ping pong mechanism.</text>
</comment>
<dbReference type="InterPro" id="IPR042176">
    <property type="entry name" value="Pantoate_ligase_C"/>
</dbReference>
<evidence type="ECO:0000313" key="10">
    <source>
        <dbReference type="Proteomes" id="UP001178662"/>
    </source>
</evidence>
<dbReference type="SUPFAM" id="SSF52374">
    <property type="entry name" value="Nucleotidylyl transferase"/>
    <property type="match status" value="1"/>
</dbReference>
<comment type="function">
    <text evidence="8">Catalyzes the condensation of pantoate with beta-alanine in an ATP-dependent reaction via a pantoyl-adenylate intermediate.</text>
</comment>
<keyword evidence="6 8" id="KW-0067">ATP-binding</keyword>
<feature type="binding site" evidence="8">
    <location>
        <position position="65"/>
    </location>
    <ligand>
        <name>(R)-pantoate</name>
        <dbReference type="ChEBI" id="CHEBI:15980"/>
    </ligand>
</feature>
<keyword evidence="10" id="KW-1185">Reference proteome</keyword>
<evidence type="ECO:0000256" key="7">
    <source>
        <dbReference type="ARBA" id="ARBA00048258"/>
    </source>
</evidence>
<feature type="binding site" evidence="8">
    <location>
        <begin position="188"/>
        <end position="191"/>
    </location>
    <ligand>
        <name>ATP</name>
        <dbReference type="ChEBI" id="CHEBI:30616"/>
    </ligand>
</feature>
<organism evidence="9 10">
    <name type="scientific">Candidatus Cohnella colombiensis</name>
    <dbReference type="NCBI Taxonomy" id="3121368"/>
    <lineage>
        <taxon>Bacteria</taxon>
        <taxon>Bacillati</taxon>
        <taxon>Bacillota</taxon>
        <taxon>Bacilli</taxon>
        <taxon>Bacillales</taxon>
        <taxon>Paenibacillaceae</taxon>
        <taxon>Cohnella</taxon>
    </lineage>
</organism>
<proteinExistence type="inferred from homology"/>
<dbReference type="EC" id="6.3.2.1" evidence="8"/>
<evidence type="ECO:0000256" key="5">
    <source>
        <dbReference type="ARBA" id="ARBA00022741"/>
    </source>
</evidence>
<evidence type="ECO:0000256" key="3">
    <source>
        <dbReference type="ARBA" id="ARBA00022598"/>
    </source>
</evidence>
<comment type="pathway">
    <text evidence="1 8">Cofactor biosynthesis; (R)-pantothenate biosynthesis; (R)-pantothenate from (R)-pantoate and beta-alanine: step 1/1.</text>
</comment>
<evidence type="ECO:0000313" key="9">
    <source>
        <dbReference type="EMBL" id="WEK55731.1"/>
    </source>
</evidence>
<dbReference type="Gene3D" id="3.40.50.620">
    <property type="entry name" value="HUPs"/>
    <property type="match status" value="1"/>
</dbReference>
<gene>
    <name evidence="8 9" type="primary">panC</name>
    <name evidence="9" type="ORF">P0Y55_06710</name>
</gene>
<dbReference type="AlphaFoldDB" id="A0AA95JCY7"/>
<dbReference type="GO" id="GO:0005524">
    <property type="term" value="F:ATP binding"/>
    <property type="evidence" value="ECO:0007669"/>
    <property type="project" value="UniProtKB-KW"/>
</dbReference>
<feature type="binding site" evidence="8">
    <location>
        <begin position="151"/>
        <end position="154"/>
    </location>
    <ligand>
        <name>ATP</name>
        <dbReference type="ChEBI" id="CHEBI:30616"/>
    </ligand>
</feature>
<sequence length="295" mass="32600">MTVQIIRTIKELRLAIAAYRADNAKTTVGYVPTMGYLHEGHASLLRQSKSENSVTILSIFVNPLQFGPQEDLDKYPRDEQRDTSIAEQAGVDIVFMPSVQEMYPSSMLTNISVAEVTAGLCGFSRPGHFDGVATVIAKLFNIIRPDRAYFGLKDAQQVAVVTQMVHDLNIPVEIVPCPIVREVDGLALSSRNVYLQEQERQQALILNQSLMQVSSYIQAGLTTEQLIDKLKESIGQKPLANIDYVEIVAYPSMTMIDPKQILKGQNSSILVAVAVKFGKTRLIDNVLVNFSEAGE</sequence>
<feature type="active site" description="Proton donor" evidence="8">
    <location>
        <position position="41"/>
    </location>
</feature>
<dbReference type="FunFam" id="3.40.50.620:FF:000013">
    <property type="entry name" value="Pantothenate synthetase"/>
    <property type="match status" value="1"/>
</dbReference>
<evidence type="ECO:0000256" key="2">
    <source>
        <dbReference type="ARBA" id="ARBA00009256"/>
    </source>
</evidence>
<dbReference type="GO" id="GO:0004592">
    <property type="term" value="F:pantoate-beta-alanine ligase activity"/>
    <property type="evidence" value="ECO:0007669"/>
    <property type="project" value="UniProtKB-UniRule"/>
</dbReference>
<dbReference type="EMBL" id="CP119317">
    <property type="protein sequence ID" value="WEK55731.1"/>
    <property type="molecule type" value="Genomic_DNA"/>
</dbReference>
<feature type="binding site" evidence="8">
    <location>
        <position position="180"/>
    </location>
    <ligand>
        <name>ATP</name>
        <dbReference type="ChEBI" id="CHEBI:30616"/>
    </ligand>
</feature>
<comment type="catalytic activity">
    <reaction evidence="7 8">
        <text>(R)-pantoate + beta-alanine + ATP = (R)-pantothenate + AMP + diphosphate + H(+)</text>
        <dbReference type="Rhea" id="RHEA:10912"/>
        <dbReference type="ChEBI" id="CHEBI:15378"/>
        <dbReference type="ChEBI" id="CHEBI:15980"/>
        <dbReference type="ChEBI" id="CHEBI:29032"/>
        <dbReference type="ChEBI" id="CHEBI:30616"/>
        <dbReference type="ChEBI" id="CHEBI:33019"/>
        <dbReference type="ChEBI" id="CHEBI:57966"/>
        <dbReference type="ChEBI" id="CHEBI:456215"/>
        <dbReference type="EC" id="6.3.2.1"/>
    </reaction>
</comment>
<keyword evidence="3 8" id="KW-0436">Ligase</keyword>
<evidence type="ECO:0000256" key="1">
    <source>
        <dbReference type="ARBA" id="ARBA00004990"/>
    </source>
</evidence>
<feature type="binding site" evidence="8">
    <location>
        <begin position="34"/>
        <end position="41"/>
    </location>
    <ligand>
        <name>ATP</name>
        <dbReference type="ChEBI" id="CHEBI:30616"/>
    </ligand>
</feature>
<dbReference type="InterPro" id="IPR014729">
    <property type="entry name" value="Rossmann-like_a/b/a_fold"/>
</dbReference>
<name>A0AA95JCY7_9BACL</name>
<keyword evidence="5 8" id="KW-0547">Nucleotide-binding</keyword>
<keyword evidence="8" id="KW-0963">Cytoplasm</keyword>
<comment type="similarity">
    <text evidence="2 8">Belongs to the pantothenate synthetase family.</text>
</comment>
<keyword evidence="4 8" id="KW-0566">Pantothenate biosynthesis</keyword>
<feature type="binding site" evidence="8">
    <location>
        <position position="157"/>
    </location>
    <ligand>
        <name>(R)-pantoate</name>
        <dbReference type="ChEBI" id="CHEBI:15980"/>
    </ligand>
</feature>
<dbReference type="PANTHER" id="PTHR21299:SF1">
    <property type="entry name" value="PANTOATE--BETA-ALANINE LIGASE"/>
    <property type="match status" value="1"/>
</dbReference>